<evidence type="ECO:0000259" key="3">
    <source>
        <dbReference type="Pfam" id="PF07859"/>
    </source>
</evidence>
<evidence type="ECO:0000313" key="5">
    <source>
        <dbReference type="Proteomes" id="UP000317178"/>
    </source>
</evidence>
<dbReference type="EMBL" id="CP036281">
    <property type="protein sequence ID" value="QDU80170.1"/>
    <property type="molecule type" value="Genomic_DNA"/>
</dbReference>
<dbReference type="RefSeq" id="WP_144995346.1">
    <property type="nucleotide sequence ID" value="NZ_CP036281.1"/>
</dbReference>
<keyword evidence="5" id="KW-1185">Reference proteome</keyword>
<dbReference type="SUPFAM" id="SSF53474">
    <property type="entry name" value="alpha/beta-Hydrolases"/>
    <property type="match status" value="1"/>
</dbReference>
<gene>
    <name evidence="4" type="primary">nlhH_1</name>
    <name evidence="4" type="ORF">Pla110_18940</name>
</gene>
<proteinExistence type="inferred from homology"/>
<dbReference type="Gene3D" id="3.40.50.1820">
    <property type="entry name" value="alpha/beta hydrolase"/>
    <property type="match status" value="1"/>
</dbReference>
<evidence type="ECO:0000313" key="4">
    <source>
        <dbReference type="EMBL" id="QDU80170.1"/>
    </source>
</evidence>
<reference evidence="4 5" key="1">
    <citation type="submission" date="2019-02" db="EMBL/GenBank/DDBJ databases">
        <title>Deep-cultivation of Planctomycetes and their phenomic and genomic characterization uncovers novel biology.</title>
        <authorList>
            <person name="Wiegand S."/>
            <person name="Jogler M."/>
            <person name="Boedeker C."/>
            <person name="Pinto D."/>
            <person name="Vollmers J."/>
            <person name="Rivas-Marin E."/>
            <person name="Kohn T."/>
            <person name="Peeters S.H."/>
            <person name="Heuer A."/>
            <person name="Rast P."/>
            <person name="Oberbeckmann S."/>
            <person name="Bunk B."/>
            <person name="Jeske O."/>
            <person name="Meyerdierks A."/>
            <person name="Storesund J.E."/>
            <person name="Kallscheuer N."/>
            <person name="Luecker S."/>
            <person name="Lage O.M."/>
            <person name="Pohl T."/>
            <person name="Merkel B.J."/>
            <person name="Hornburger P."/>
            <person name="Mueller R.-W."/>
            <person name="Bruemmer F."/>
            <person name="Labrenz M."/>
            <person name="Spormann A.M."/>
            <person name="Op den Camp H."/>
            <person name="Overmann J."/>
            <person name="Amann R."/>
            <person name="Jetten M.S.M."/>
            <person name="Mascher T."/>
            <person name="Medema M.H."/>
            <person name="Devos D.P."/>
            <person name="Kaster A.-K."/>
            <person name="Ovreas L."/>
            <person name="Rohde M."/>
            <person name="Galperin M.Y."/>
            <person name="Jogler C."/>
        </authorList>
    </citation>
    <scope>NUCLEOTIDE SEQUENCE [LARGE SCALE GENOMIC DNA]</scope>
    <source>
        <strain evidence="4 5">Pla110</strain>
    </source>
</reference>
<organism evidence="4 5">
    <name type="scientific">Polystyrenella longa</name>
    <dbReference type="NCBI Taxonomy" id="2528007"/>
    <lineage>
        <taxon>Bacteria</taxon>
        <taxon>Pseudomonadati</taxon>
        <taxon>Planctomycetota</taxon>
        <taxon>Planctomycetia</taxon>
        <taxon>Planctomycetales</taxon>
        <taxon>Planctomycetaceae</taxon>
        <taxon>Polystyrenella</taxon>
    </lineage>
</organism>
<dbReference type="PANTHER" id="PTHR48081">
    <property type="entry name" value="AB HYDROLASE SUPERFAMILY PROTEIN C4A8.06C"/>
    <property type="match status" value="1"/>
</dbReference>
<dbReference type="KEGG" id="plon:Pla110_18940"/>
<dbReference type="Proteomes" id="UP000317178">
    <property type="component" value="Chromosome"/>
</dbReference>
<dbReference type="OrthoDB" id="9815425at2"/>
<accession>A0A518CLR2</accession>
<evidence type="ECO:0000256" key="1">
    <source>
        <dbReference type="ARBA" id="ARBA00010515"/>
    </source>
</evidence>
<protein>
    <submittedName>
        <fullName evidence="4">Carboxylesterase NlhH</fullName>
        <ecNumber evidence="4">3.1.1.1</ecNumber>
    </submittedName>
</protein>
<dbReference type="InterPro" id="IPR050300">
    <property type="entry name" value="GDXG_lipolytic_enzyme"/>
</dbReference>
<dbReference type="AlphaFoldDB" id="A0A518CLR2"/>
<dbReference type="FunFam" id="3.40.50.1820:FF:000089">
    <property type="entry name" value="Alpha/beta hydrolase"/>
    <property type="match status" value="1"/>
</dbReference>
<dbReference type="InterPro" id="IPR013094">
    <property type="entry name" value="AB_hydrolase_3"/>
</dbReference>
<dbReference type="GO" id="GO:0106435">
    <property type="term" value="F:carboxylesterase activity"/>
    <property type="evidence" value="ECO:0007669"/>
    <property type="project" value="UniProtKB-EC"/>
</dbReference>
<comment type="similarity">
    <text evidence="1">Belongs to the 'GDXG' lipolytic enzyme family.</text>
</comment>
<dbReference type="InterPro" id="IPR029058">
    <property type="entry name" value="AB_hydrolase_fold"/>
</dbReference>
<evidence type="ECO:0000256" key="2">
    <source>
        <dbReference type="ARBA" id="ARBA00022801"/>
    </source>
</evidence>
<dbReference type="PANTHER" id="PTHR48081:SF8">
    <property type="entry name" value="ALPHA_BETA HYDROLASE FOLD-3 DOMAIN-CONTAINING PROTEIN-RELATED"/>
    <property type="match status" value="1"/>
</dbReference>
<keyword evidence="2 4" id="KW-0378">Hydrolase</keyword>
<dbReference type="EC" id="3.1.1.1" evidence="4"/>
<sequence length="307" mass="34666">MPLDPQAEDFLQKYYKLNLPPLSEMTVQNLRSMVAPATGDLEPVSRIENLDIPGPHGEISIRIYYPQLSELESPRSAIVYFHGGGWVTGNLDAYDHLCCALCNRSESIVVSVHYRCAPEHPFPIPLDDSYAATKWVADHLTGWDIPVEKLVVMGDSAGGNLAAATCLKARDANEPRIGYQVLIYPITDYNLQTVSYRENAEGYMLTRDSMAWFWEQYVPEELDRHDPLVSPLRTDELKGLPPAYLLTCEFDPLRDEGIAYGRKLQEQAVPVQFVHCSGMIHGFFRRVDIFNLSLIKVQEIADAIHEL</sequence>
<name>A0A518CLR2_9PLAN</name>
<dbReference type="Pfam" id="PF07859">
    <property type="entry name" value="Abhydrolase_3"/>
    <property type="match status" value="1"/>
</dbReference>
<feature type="domain" description="Alpha/beta hydrolase fold-3" evidence="3">
    <location>
        <begin position="78"/>
        <end position="284"/>
    </location>
</feature>